<dbReference type="WBParaSite" id="nRc.2.0.1.t09564-RA">
    <property type="protein sequence ID" value="nRc.2.0.1.t09564-RA"/>
    <property type="gene ID" value="nRc.2.0.1.g09564"/>
</dbReference>
<reference evidence="3" key="1">
    <citation type="submission" date="2022-11" db="UniProtKB">
        <authorList>
            <consortium name="WormBaseParasite"/>
        </authorList>
    </citation>
    <scope>IDENTIFICATION</scope>
</reference>
<dbReference type="AlphaFoldDB" id="A0A915I603"/>
<evidence type="ECO:0000313" key="2">
    <source>
        <dbReference type="Proteomes" id="UP000887565"/>
    </source>
</evidence>
<dbReference type="Proteomes" id="UP000887565">
    <property type="component" value="Unplaced"/>
</dbReference>
<organism evidence="2 3">
    <name type="scientific">Romanomermis culicivorax</name>
    <name type="common">Nematode worm</name>
    <dbReference type="NCBI Taxonomy" id="13658"/>
    <lineage>
        <taxon>Eukaryota</taxon>
        <taxon>Metazoa</taxon>
        <taxon>Ecdysozoa</taxon>
        <taxon>Nematoda</taxon>
        <taxon>Enoplea</taxon>
        <taxon>Dorylaimia</taxon>
        <taxon>Mermithida</taxon>
        <taxon>Mermithoidea</taxon>
        <taxon>Mermithidae</taxon>
        <taxon>Romanomermis</taxon>
    </lineage>
</organism>
<evidence type="ECO:0000256" key="1">
    <source>
        <dbReference type="SAM" id="MobiDB-lite"/>
    </source>
</evidence>
<name>A0A915I603_ROMCU</name>
<evidence type="ECO:0000313" key="3">
    <source>
        <dbReference type="WBParaSite" id="nRc.2.0.1.t09564-RA"/>
    </source>
</evidence>
<protein>
    <submittedName>
        <fullName evidence="3">Uncharacterized protein</fullName>
    </submittedName>
</protein>
<accession>A0A915I603</accession>
<sequence length="72" mass="8131">MATSGIIETDSSFGQPQDRQDNTSFLSFRKTIITCVDWCGLQIYLIILRPYSVGCIPPSRTLLFLLSEFVKV</sequence>
<feature type="compositionally biased region" description="Polar residues" evidence="1">
    <location>
        <begin position="9"/>
        <end position="21"/>
    </location>
</feature>
<proteinExistence type="predicted"/>
<feature type="region of interest" description="Disordered" evidence="1">
    <location>
        <begin position="1"/>
        <end position="21"/>
    </location>
</feature>
<keyword evidence="2" id="KW-1185">Reference proteome</keyword>